<feature type="compositionally biased region" description="Basic and acidic residues" evidence="2">
    <location>
        <begin position="238"/>
        <end position="258"/>
    </location>
</feature>
<evidence type="ECO:0000313" key="4">
    <source>
        <dbReference type="Proteomes" id="UP001472866"/>
    </source>
</evidence>
<dbReference type="GO" id="GO:0008289">
    <property type="term" value="F:lipid binding"/>
    <property type="evidence" value="ECO:0007669"/>
    <property type="project" value="InterPro"/>
</dbReference>
<dbReference type="AlphaFoldDB" id="A0AAX4PGC4"/>
<evidence type="ECO:0000256" key="1">
    <source>
        <dbReference type="ARBA" id="ARBA00008390"/>
    </source>
</evidence>
<comment type="similarity">
    <text evidence="1">Belongs to the calycin superfamily. Fatty-acid binding protein (FABP) family.</text>
</comment>
<organism evidence="3 4">
    <name type="scientific">Chloropicon roscoffensis</name>
    <dbReference type="NCBI Taxonomy" id="1461544"/>
    <lineage>
        <taxon>Eukaryota</taxon>
        <taxon>Viridiplantae</taxon>
        <taxon>Chlorophyta</taxon>
        <taxon>Chloropicophyceae</taxon>
        <taxon>Chloropicales</taxon>
        <taxon>Chloropicaceae</taxon>
        <taxon>Chloropicon</taxon>
    </lineage>
</organism>
<dbReference type="Proteomes" id="UP001472866">
    <property type="component" value="Chromosome 11"/>
</dbReference>
<gene>
    <name evidence="3" type="ORF">HKI87_11g65990</name>
</gene>
<dbReference type="SUPFAM" id="SSF50814">
    <property type="entry name" value="Lipocalins"/>
    <property type="match status" value="1"/>
</dbReference>
<name>A0AAX4PGC4_9CHLO</name>
<dbReference type="Gene3D" id="2.40.128.20">
    <property type="match status" value="1"/>
</dbReference>
<dbReference type="InterPro" id="IPR012674">
    <property type="entry name" value="Calycin"/>
</dbReference>
<reference evidence="3 4" key="1">
    <citation type="submission" date="2024-03" db="EMBL/GenBank/DDBJ databases">
        <title>Complete genome sequence of the green alga Chloropicon roscoffensis RCC1871.</title>
        <authorList>
            <person name="Lemieux C."/>
            <person name="Pombert J.-F."/>
            <person name="Otis C."/>
            <person name="Turmel M."/>
        </authorList>
    </citation>
    <scope>NUCLEOTIDE SEQUENCE [LARGE SCALE GENOMIC DNA]</scope>
    <source>
        <strain evidence="3 4">RCC1871</strain>
    </source>
</reference>
<evidence type="ECO:0000313" key="3">
    <source>
        <dbReference type="EMBL" id="WZN65042.1"/>
    </source>
</evidence>
<keyword evidence="4" id="KW-1185">Reference proteome</keyword>
<feature type="region of interest" description="Disordered" evidence="2">
    <location>
        <begin position="218"/>
        <end position="259"/>
    </location>
</feature>
<protein>
    <submittedName>
        <fullName evidence="3">Uncharacterized protein</fullName>
    </submittedName>
</protein>
<dbReference type="InterPro" id="IPR031259">
    <property type="entry name" value="ILBP"/>
</dbReference>
<dbReference type="EMBL" id="CP151511">
    <property type="protein sequence ID" value="WZN65042.1"/>
    <property type="molecule type" value="Genomic_DNA"/>
</dbReference>
<proteinExistence type="inferred from homology"/>
<dbReference type="PANTHER" id="PTHR11955">
    <property type="entry name" value="FATTY ACID BINDING PROTEIN"/>
    <property type="match status" value="1"/>
</dbReference>
<dbReference type="CDD" id="cd00742">
    <property type="entry name" value="FABP"/>
    <property type="match status" value="1"/>
</dbReference>
<accession>A0AAX4PGC4</accession>
<sequence length="330" mass="36919">MSHKSVYPDFTGHWKQVKNENADGYLKELGFPFMIRKIAVGPMGKSTDIVKQAGDVQVVTTINVKGSWTRKFIIDKKISQANAEGDECETVAWWDGEEKEYPGKMVHKSKLTGARRGVSESWRWYDGGLMVIKSIVHMAKKPGKQAWMLWYFESIEPVRNETFLSAKAKLKQITREQKLIAEITAKQTDELKDAMKDLNAIQKAFVLQMLSKGKGGGEGAASAASSWRSKAKGIATGSEKKEREDEGPASNRTDRTDDTEFFDCDELTDEQAKALEDQTKAIQEKVARVSVDDQNPESAESAVKAKSFMCFPVSRKSVKRLPSIVQDALR</sequence>
<evidence type="ECO:0000256" key="2">
    <source>
        <dbReference type="SAM" id="MobiDB-lite"/>
    </source>
</evidence>